<keyword evidence="7" id="KW-0131">Cell cycle</keyword>
<dbReference type="InParanoid" id="A5E3H7"/>
<dbReference type="VEuPathDB" id="FungiDB:LELG_04164"/>
<dbReference type="KEGG" id="lel:PVL30_003891"/>
<dbReference type="FunCoup" id="A5E3H7">
    <property type="interactions" value="144"/>
</dbReference>
<dbReference type="STRING" id="379508.A5E3H7"/>
<dbReference type="Gene3D" id="3.40.50.300">
    <property type="entry name" value="P-loop containing nucleotide triphosphate hydrolases"/>
    <property type="match status" value="1"/>
</dbReference>
<dbReference type="SUPFAM" id="SSF52540">
    <property type="entry name" value="P-loop containing nucleoside triphosphate hydrolases"/>
    <property type="match status" value="1"/>
</dbReference>
<dbReference type="PANTHER" id="PTHR12172">
    <property type="entry name" value="CELL CYCLE CHECKPOINT PROTEIN RAD17"/>
    <property type="match status" value="1"/>
</dbReference>
<dbReference type="AlphaFoldDB" id="A5E3H7"/>
<gene>
    <name evidence="10" type="ORF">LELG_04164</name>
</gene>
<evidence type="ECO:0000256" key="4">
    <source>
        <dbReference type="ARBA" id="ARBA00022763"/>
    </source>
</evidence>
<dbReference type="OMA" id="PREWKIR"/>
<evidence type="ECO:0000256" key="7">
    <source>
        <dbReference type="ARBA" id="ARBA00023306"/>
    </source>
</evidence>
<keyword evidence="3" id="KW-0547">Nucleotide-binding</keyword>
<evidence type="ECO:0000259" key="9">
    <source>
        <dbReference type="Pfam" id="PF25812"/>
    </source>
</evidence>
<evidence type="ECO:0000256" key="6">
    <source>
        <dbReference type="ARBA" id="ARBA00023242"/>
    </source>
</evidence>
<dbReference type="InterPro" id="IPR004582">
    <property type="entry name" value="Checkpoint_prot_Rad17_Rad24"/>
</dbReference>
<dbReference type="eggNOG" id="KOG1970">
    <property type="taxonomic scope" value="Eukaryota"/>
</dbReference>
<dbReference type="InterPro" id="IPR027417">
    <property type="entry name" value="P-loop_NTPase"/>
</dbReference>
<keyword evidence="6" id="KW-0539">Nucleus</keyword>
<keyword evidence="11" id="KW-1185">Reference proteome</keyword>
<dbReference type="InterPro" id="IPR057927">
    <property type="entry name" value="RAD24-like_helical"/>
</dbReference>
<evidence type="ECO:0000256" key="5">
    <source>
        <dbReference type="ARBA" id="ARBA00022840"/>
    </source>
</evidence>
<keyword evidence="5" id="KW-0067">ATP-binding</keyword>
<sequence length="550" mass="63264">MPPRKKQCKQQDVSFELVDSLSDDDDESQDFFLVPPSPEKLNKSQVPWLEKYAPQNASEICINPTKLQQVRQLLNNMLKGRLPKKLLVLTGPCGSSKSTTVKLLARELCGGDIFNDSIVEYQESENFSVFLQSCRYKNGSIVLLEDLPNVYHFETLQLFREALRHWINYDGQLPPLVLCLSEFEYETDDQRTGYNLENTMTAETLLGRDLLVSEQVEVIKFNPLAHRFLSKTVKRVLKLESLAIDESFLNDIYKTGDIRSVMFNLEMWSRSRSHLSMIRENSLNIFHALGKIIYSSKEFEGKSSNYNSIAKVIELYPEKNSDLLNLGLLENYHIFQDSKFPLQIGAAICDDLSNADICPFGELGLRSTRINLSRVTQKPMVSKLKMKFPRHFRAMKIRSKTHSQVESYRQYLAPSNSFQTLNLIDGFYLPLIYNKTRGSLLRYNRLGGRLQEVYAGEEVVADDDWPLMDAYDQFQMDIGEARTKRKRKDNIDRSGIANGNVNGNDNYNYNYNDDDDDDDDTLSDEIENSTQSDLDFDDDDIDYLISQGKL</sequence>
<dbReference type="GO" id="GO:0005524">
    <property type="term" value="F:ATP binding"/>
    <property type="evidence" value="ECO:0007669"/>
    <property type="project" value="UniProtKB-KW"/>
</dbReference>
<dbReference type="HOGENOM" id="CLU_027373_0_0_1"/>
<dbReference type="GO" id="GO:0003689">
    <property type="term" value="F:DNA clamp loader activity"/>
    <property type="evidence" value="ECO:0007669"/>
    <property type="project" value="TreeGrafter"/>
</dbReference>
<feature type="compositionally biased region" description="Low complexity" evidence="8">
    <location>
        <begin position="498"/>
        <end position="511"/>
    </location>
</feature>
<proteinExistence type="inferred from homology"/>
<evidence type="ECO:0000256" key="3">
    <source>
        <dbReference type="ARBA" id="ARBA00022741"/>
    </source>
</evidence>
<evidence type="ECO:0000256" key="8">
    <source>
        <dbReference type="SAM" id="MobiDB-lite"/>
    </source>
</evidence>
<dbReference type="GO" id="GO:0000077">
    <property type="term" value="P:DNA damage checkpoint signaling"/>
    <property type="evidence" value="ECO:0007669"/>
    <property type="project" value="TreeGrafter"/>
</dbReference>
<organism evidence="10 11">
    <name type="scientific">Lodderomyces elongisporus (strain ATCC 11503 / CBS 2605 / JCM 1781 / NBRC 1676 / NRRL YB-4239)</name>
    <name type="common">Yeast</name>
    <name type="synonym">Saccharomyces elongisporus</name>
    <dbReference type="NCBI Taxonomy" id="379508"/>
    <lineage>
        <taxon>Eukaryota</taxon>
        <taxon>Fungi</taxon>
        <taxon>Dikarya</taxon>
        <taxon>Ascomycota</taxon>
        <taxon>Saccharomycotina</taxon>
        <taxon>Pichiomycetes</taxon>
        <taxon>Debaryomycetaceae</taxon>
        <taxon>Candida/Lodderomyces clade</taxon>
        <taxon>Lodderomyces</taxon>
    </lineage>
</organism>
<dbReference type="Pfam" id="PF25812">
    <property type="entry name" value="RAD24_helical"/>
    <property type="match status" value="1"/>
</dbReference>
<dbReference type="Proteomes" id="UP000001996">
    <property type="component" value="Unassembled WGS sequence"/>
</dbReference>
<dbReference type="GO" id="GO:0033314">
    <property type="term" value="P:mitotic DNA replication checkpoint signaling"/>
    <property type="evidence" value="ECO:0007669"/>
    <property type="project" value="TreeGrafter"/>
</dbReference>
<dbReference type="GO" id="GO:0006281">
    <property type="term" value="P:DNA repair"/>
    <property type="evidence" value="ECO:0007669"/>
    <property type="project" value="InterPro"/>
</dbReference>
<feature type="domain" description="Checkpoint protein RAD24-like helical bundle" evidence="9">
    <location>
        <begin position="280"/>
        <end position="396"/>
    </location>
</feature>
<dbReference type="OrthoDB" id="10265971at2759"/>
<evidence type="ECO:0000256" key="1">
    <source>
        <dbReference type="ARBA" id="ARBA00004123"/>
    </source>
</evidence>
<dbReference type="Pfam" id="PF03215">
    <property type="entry name" value="Rad17"/>
    <property type="match status" value="2"/>
</dbReference>
<reference evidence="10 11" key="1">
    <citation type="journal article" date="2009" name="Nature">
        <title>Evolution of pathogenicity and sexual reproduction in eight Candida genomes.</title>
        <authorList>
            <person name="Butler G."/>
            <person name="Rasmussen M.D."/>
            <person name="Lin M.F."/>
            <person name="Santos M.A."/>
            <person name="Sakthikumar S."/>
            <person name="Munro C.A."/>
            <person name="Rheinbay E."/>
            <person name="Grabherr M."/>
            <person name="Forche A."/>
            <person name="Reedy J.L."/>
            <person name="Agrafioti I."/>
            <person name="Arnaud M.B."/>
            <person name="Bates S."/>
            <person name="Brown A.J."/>
            <person name="Brunke S."/>
            <person name="Costanzo M.C."/>
            <person name="Fitzpatrick D.A."/>
            <person name="de Groot P.W."/>
            <person name="Harris D."/>
            <person name="Hoyer L.L."/>
            <person name="Hube B."/>
            <person name="Klis F.M."/>
            <person name="Kodira C."/>
            <person name="Lennard N."/>
            <person name="Logue M.E."/>
            <person name="Martin R."/>
            <person name="Neiman A.M."/>
            <person name="Nikolaou E."/>
            <person name="Quail M.A."/>
            <person name="Quinn J."/>
            <person name="Santos M.C."/>
            <person name="Schmitzberger F.F."/>
            <person name="Sherlock G."/>
            <person name="Shah P."/>
            <person name="Silverstein K.A."/>
            <person name="Skrzypek M.S."/>
            <person name="Soll D."/>
            <person name="Staggs R."/>
            <person name="Stansfield I."/>
            <person name="Stumpf M.P."/>
            <person name="Sudbery P.E."/>
            <person name="Srikantha T."/>
            <person name="Zeng Q."/>
            <person name="Berman J."/>
            <person name="Berriman M."/>
            <person name="Heitman J."/>
            <person name="Gow N.A."/>
            <person name="Lorenz M.C."/>
            <person name="Birren B.W."/>
            <person name="Kellis M."/>
            <person name="Cuomo C.A."/>
        </authorList>
    </citation>
    <scope>NUCLEOTIDE SEQUENCE [LARGE SCALE GENOMIC DNA]</scope>
    <source>
        <strain evidence="11">ATCC 11503 / BCRC 21390 / CBS 2605 / JCM 1781 / NBRC 1676 / NRRL YB-4239</strain>
    </source>
</reference>
<comment type="similarity">
    <text evidence="2">Belongs to the rad17/RAD24 family.</text>
</comment>
<accession>A5E3H7</accession>
<dbReference type="EMBL" id="CH981529">
    <property type="protein sequence ID" value="EDK45985.1"/>
    <property type="molecule type" value="Genomic_DNA"/>
</dbReference>
<protein>
    <recommendedName>
        <fullName evidence="9">Checkpoint protein RAD24-like helical bundle domain-containing protein</fullName>
    </recommendedName>
</protein>
<dbReference type="GeneID" id="5231597"/>
<dbReference type="GO" id="GO:0003682">
    <property type="term" value="F:chromatin binding"/>
    <property type="evidence" value="ECO:0007669"/>
    <property type="project" value="TreeGrafter"/>
</dbReference>
<feature type="compositionally biased region" description="Acidic residues" evidence="8">
    <location>
        <begin position="512"/>
        <end position="527"/>
    </location>
</feature>
<keyword evidence="4" id="KW-0227">DNA damage</keyword>
<name>A5E3H7_LODEL</name>
<evidence type="ECO:0000313" key="11">
    <source>
        <dbReference type="Proteomes" id="UP000001996"/>
    </source>
</evidence>
<dbReference type="PANTHER" id="PTHR12172:SF0">
    <property type="entry name" value="CELL CYCLE CHECKPOINT PROTEIN RAD17"/>
    <property type="match status" value="1"/>
</dbReference>
<comment type="subcellular location">
    <subcellularLocation>
        <location evidence="1">Nucleus</location>
    </subcellularLocation>
</comment>
<dbReference type="GO" id="GO:0005634">
    <property type="term" value="C:nucleus"/>
    <property type="evidence" value="ECO:0007669"/>
    <property type="project" value="UniProtKB-SubCell"/>
</dbReference>
<evidence type="ECO:0000313" key="10">
    <source>
        <dbReference type="EMBL" id="EDK45985.1"/>
    </source>
</evidence>
<evidence type="ECO:0000256" key="2">
    <source>
        <dbReference type="ARBA" id="ARBA00006168"/>
    </source>
</evidence>
<feature type="region of interest" description="Disordered" evidence="8">
    <location>
        <begin position="483"/>
        <end position="538"/>
    </location>
</feature>